<proteinExistence type="predicted"/>
<dbReference type="EMBL" id="CP076132">
    <property type="protein sequence ID" value="QWG02068.1"/>
    <property type="molecule type" value="Genomic_DNA"/>
</dbReference>
<evidence type="ECO:0008006" key="3">
    <source>
        <dbReference type="Google" id="ProtNLM"/>
    </source>
</evidence>
<sequence>MYCTKQLLIISALFSAVFFSCDKKDKATSSDLVYEEIPVKEKKKEEVKKIVKKEKSKPIDVRYFIQEGTELSATPTKPISTEKVSTGDIVDLRLDKAIIKNRKEIVPKGTKVKAKVVLAQNQKKLIGRSKLHLELESLEMKGNSYALSSNVVKFEGKSNTGKTLAKAGAGAAAGTGVGAVSVKEDKGKAAGIGAAVGAAVGTGTALLQKKEAIVVEESIPFTTNSETRIVVQVTPY</sequence>
<gene>
    <name evidence="1" type="ORF">KMW28_00335</name>
</gene>
<organism evidence="1 2">
    <name type="scientific">Flammeovirga yaeyamensis</name>
    <dbReference type="NCBI Taxonomy" id="367791"/>
    <lineage>
        <taxon>Bacteria</taxon>
        <taxon>Pseudomonadati</taxon>
        <taxon>Bacteroidota</taxon>
        <taxon>Cytophagia</taxon>
        <taxon>Cytophagales</taxon>
        <taxon>Flammeovirgaceae</taxon>
        <taxon>Flammeovirga</taxon>
    </lineage>
</organism>
<evidence type="ECO:0000313" key="1">
    <source>
        <dbReference type="EMBL" id="QWG02068.1"/>
    </source>
</evidence>
<dbReference type="RefSeq" id="WP_169665803.1">
    <property type="nucleotide sequence ID" value="NZ_CP076132.1"/>
</dbReference>
<accession>A0AAX1N3A7</accession>
<dbReference type="AlphaFoldDB" id="A0AAX1N3A7"/>
<name>A0AAX1N3A7_9BACT</name>
<dbReference type="KEGG" id="fya:KMW28_00335"/>
<keyword evidence="2" id="KW-1185">Reference proteome</keyword>
<dbReference type="Proteomes" id="UP000678679">
    <property type="component" value="Chromosome 1"/>
</dbReference>
<protein>
    <recommendedName>
        <fullName evidence="3">Lipoprotein</fullName>
    </recommendedName>
</protein>
<dbReference type="PROSITE" id="PS51257">
    <property type="entry name" value="PROKAR_LIPOPROTEIN"/>
    <property type="match status" value="1"/>
</dbReference>
<reference evidence="1 2" key="1">
    <citation type="submission" date="2021-05" db="EMBL/GenBank/DDBJ databases">
        <title>Comparative genomic studies on the polysaccharide-degrading batcterial strains of the Flammeovirga genus.</title>
        <authorList>
            <person name="Zewei F."/>
            <person name="Zheng Z."/>
            <person name="Yu L."/>
            <person name="Ruyue G."/>
            <person name="Yanhong M."/>
            <person name="Yuanyuan C."/>
            <person name="Jingyan G."/>
            <person name="Wenjun H."/>
        </authorList>
    </citation>
    <scope>NUCLEOTIDE SEQUENCE [LARGE SCALE GENOMIC DNA]</scope>
    <source>
        <strain evidence="1 2">NBRC:100898</strain>
    </source>
</reference>
<evidence type="ECO:0000313" key="2">
    <source>
        <dbReference type="Proteomes" id="UP000678679"/>
    </source>
</evidence>